<evidence type="ECO:0000313" key="3">
    <source>
        <dbReference type="Proteomes" id="UP000004810"/>
    </source>
</evidence>
<evidence type="ECO:0000256" key="1">
    <source>
        <dbReference type="SAM" id="Phobius"/>
    </source>
</evidence>
<gene>
    <name evidence="2" type="ORF">WUBG_04076</name>
</gene>
<dbReference type="Proteomes" id="UP000004810">
    <property type="component" value="Unassembled WGS sequence"/>
</dbReference>
<comment type="caution">
    <text evidence="2">The sequence shown here is derived from an EMBL/GenBank/DDBJ whole genome shotgun (WGS) entry which is preliminary data.</text>
</comment>
<accession>J9F678</accession>
<keyword evidence="1" id="KW-1133">Transmembrane helix</keyword>
<keyword evidence="1" id="KW-0812">Transmembrane</keyword>
<name>J9F678_WUCBA</name>
<reference evidence="3" key="1">
    <citation type="submission" date="2012-08" db="EMBL/GenBank/DDBJ databases">
        <title>The Genome Sequence of Wuchereria bancrofti.</title>
        <authorList>
            <person name="Nutman T.B."/>
            <person name="Fink D.L."/>
            <person name="Russ C."/>
            <person name="Young S."/>
            <person name="Zeng Q."/>
            <person name="Koehrsen M."/>
            <person name="Alvarado L."/>
            <person name="Berlin A."/>
            <person name="Chapman S.B."/>
            <person name="Chen Z."/>
            <person name="Freedman E."/>
            <person name="Gellesch M."/>
            <person name="Goldberg J."/>
            <person name="Griggs A."/>
            <person name="Gujja S."/>
            <person name="Heilman E.R."/>
            <person name="Heiman D."/>
            <person name="Hepburn T."/>
            <person name="Howarth C."/>
            <person name="Jen D."/>
            <person name="Larson L."/>
            <person name="Lewis B."/>
            <person name="Mehta T."/>
            <person name="Park D."/>
            <person name="Pearson M."/>
            <person name="Roberts A."/>
            <person name="Saif S."/>
            <person name="Shea T."/>
            <person name="Shenoy N."/>
            <person name="Sisk P."/>
            <person name="Stolte C."/>
            <person name="Sykes S."/>
            <person name="Walk T."/>
            <person name="White J."/>
            <person name="Yandava C."/>
            <person name="Haas B."/>
            <person name="Henn M.R."/>
            <person name="Nusbaum C."/>
            <person name="Birren B."/>
        </authorList>
    </citation>
    <scope>NUCLEOTIDE SEQUENCE [LARGE SCALE GENOMIC DNA]</scope>
    <source>
        <strain evidence="3">NA</strain>
    </source>
</reference>
<keyword evidence="1" id="KW-0472">Membrane</keyword>
<proteinExistence type="predicted"/>
<evidence type="ECO:0000313" key="2">
    <source>
        <dbReference type="EMBL" id="EJW85012.1"/>
    </source>
</evidence>
<protein>
    <submittedName>
        <fullName evidence="2">Uncharacterized protein</fullName>
    </submittedName>
</protein>
<feature type="transmembrane region" description="Helical" evidence="1">
    <location>
        <begin position="46"/>
        <end position="67"/>
    </location>
</feature>
<dbReference type="AlphaFoldDB" id="J9F678"/>
<dbReference type="EMBL" id="ADBV01001349">
    <property type="protein sequence ID" value="EJW85012.1"/>
    <property type="molecule type" value="Genomic_DNA"/>
</dbReference>
<sequence>MTKTIFEASNAPTNIPVTEAHSLTISNIGDPLKVSYFFFWNQWDEILIAILLFVIALILFITGMYMVDRVQHGKDRSFRKYINEQKRSSEKKRKRMEIVLKQANSSSCNDTSTKSISASFVENSTSRGKNLNNSSMRDIIEQNISNQSII</sequence>
<organism evidence="2 3">
    <name type="scientific">Wuchereria bancrofti</name>
    <dbReference type="NCBI Taxonomy" id="6293"/>
    <lineage>
        <taxon>Eukaryota</taxon>
        <taxon>Metazoa</taxon>
        <taxon>Ecdysozoa</taxon>
        <taxon>Nematoda</taxon>
        <taxon>Chromadorea</taxon>
        <taxon>Rhabditida</taxon>
        <taxon>Spirurina</taxon>
        <taxon>Spiruromorpha</taxon>
        <taxon>Filarioidea</taxon>
        <taxon>Onchocercidae</taxon>
        <taxon>Wuchereria</taxon>
    </lineage>
</organism>